<dbReference type="Proteomes" id="UP000034071">
    <property type="component" value="Chromosome"/>
</dbReference>
<evidence type="ECO:0000313" key="1">
    <source>
        <dbReference type="EMBL" id="AKE52720.1"/>
    </source>
</evidence>
<keyword evidence="2" id="KW-1185">Reference proteome</keyword>
<evidence type="ECO:0000313" key="2">
    <source>
        <dbReference type="Proteomes" id="UP000034071"/>
    </source>
</evidence>
<proteinExistence type="predicted"/>
<organism evidence="1 2">
    <name type="scientific">Kangiella geojedonensis</name>
    <dbReference type="NCBI Taxonomy" id="914150"/>
    <lineage>
        <taxon>Bacteria</taxon>
        <taxon>Pseudomonadati</taxon>
        <taxon>Pseudomonadota</taxon>
        <taxon>Gammaproteobacteria</taxon>
        <taxon>Kangiellales</taxon>
        <taxon>Kangiellaceae</taxon>
        <taxon>Kangiella</taxon>
    </lineage>
</organism>
<dbReference type="OrthoDB" id="7821613at2"/>
<dbReference type="KEGG" id="kge:TQ33_1779"/>
<dbReference type="EMBL" id="CP010975">
    <property type="protein sequence ID" value="AKE52720.1"/>
    <property type="molecule type" value="Genomic_DNA"/>
</dbReference>
<dbReference type="HOGENOM" id="CLU_1155216_0_0_6"/>
<gene>
    <name evidence="1" type="ORF">TQ33_1779</name>
</gene>
<sequence length="240" mass="26912">MNQPERTLYKGQKLVAVIEDETNGQMLMKREYEILDVPEDGDLEKGLKTQLVNEEWGSPEAKAIHSVKAEKGDPAKTALEVTKFAWDFIKDNKAVSNAKDTTTSIIIKGTDPLDYEKAREGKSVDVRFYVHDSIIKDWILVDTTSRLEGTYHATPSKPDIANGHYMPSVHFNVVKIFVAFSFRLDAHAEVTAPSNLGTKDNVQPQVKIHAKFKVNWFDSKTHTATFIANGVGGFRFAGWN</sequence>
<dbReference type="RefSeq" id="WP_046561754.1">
    <property type="nucleotide sequence ID" value="NZ_CP010975.1"/>
</dbReference>
<accession>A0A0F6TRF0</accession>
<name>A0A0F6TRF0_9GAMM</name>
<dbReference type="AlphaFoldDB" id="A0A0F6TRF0"/>
<protein>
    <submittedName>
        <fullName evidence="1">Uncharacterized protein</fullName>
    </submittedName>
</protein>
<reference evidence="1 2" key="1">
    <citation type="submission" date="2015-02" db="EMBL/GenBank/DDBJ databases">
        <title>Complete genome sequence of Kangiella geojedonensis strain YCS-5T.</title>
        <authorList>
            <person name="Kim K.M."/>
        </authorList>
    </citation>
    <scope>NUCLEOTIDE SEQUENCE [LARGE SCALE GENOMIC DNA]</scope>
    <source>
        <strain evidence="1 2">YCS-5</strain>
    </source>
</reference>